<name>A0A2M6YSY7_9BACT</name>
<sequence length="130" mass="15305">MIRYLFIDEVMVIHNRMIELFGGREDVHDFTMLHSATERCKATFGGRDLYPTIFDKTSALVQSLILNHPFDDGNKRTAFASCALFLYYNQYKLEYSKPEAIQFTLDVDSHKLNFEQISLWIQKHAKRIHK</sequence>
<dbReference type="InterPro" id="IPR003812">
    <property type="entry name" value="Fido"/>
</dbReference>
<dbReference type="InterPro" id="IPR006440">
    <property type="entry name" value="Doc"/>
</dbReference>
<dbReference type="Pfam" id="PF02661">
    <property type="entry name" value="Fic"/>
    <property type="match status" value="1"/>
</dbReference>
<dbReference type="EMBL" id="PEWY01000146">
    <property type="protein sequence ID" value="PIU36593.1"/>
    <property type="molecule type" value="Genomic_DNA"/>
</dbReference>
<dbReference type="PANTHER" id="PTHR39426:SF1">
    <property type="entry name" value="HOMOLOGY TO DEATH-ON-CURING PROTEIN OF PHAGE P1"/>
    <property type="match status" value="1"/>
</dbReference>
<comment type="caution">
    <text evidence="2">The sequence shown here is derived from an EMBL/GenBank/DDBJ whole genome shotgun (WGS) entry which is preliminary data.</text>
</comment>
<feature type="domain" description="Fido" evidence="1">
    <location>
        <begin position="5"/>
        <end position="123"/>
    </location>
</feature>
<dbReference type="Gene3D" id="1.20.120.1870">
    <property type="entry name" value="Fic/DOC protein, Fido domain"/>
    <property type="match status" value="1"/>
</dbReference>
<dbReference type="Proteomes" id="UP000230184">
    <property type="component" value="Unassembled WGS sequence"/>
</dbReference>
<dbReference type="PROSITE" id="PS51459">
    <property type="entry name" value="FIDO"/>
    <property type="match status" value="1"/>
</dbReference>
<gene>
    <name evidence="2" type="ORF">COT02_05235</name>
</gene>
<accession>A0A2M6YSY7</accession>
<proteinExistence type="predicted"/>
<dbReference type="InterPro" id="IPR036597">
    <property type="entry name" value="Fido-like_dom_sf"/>
</dbReference>
<evidence type="ECO:0000313" key="3">
    <source>
        <dbReference type="Proteomes" id="UP000230184"/>
    </source>
</evidence>
<evidence type="ECO:0000259" key="1">
    <source>
        <dbReference type="PROSITE" id="PS51459"/>
    </source>
</evidence>
<dbReference type="PIRSF" id="PIRSF018297">
    <property type="entry name" value="Doc"/>
    <property type="match status" value="1"/>
</dbReference>
<reference evidence="3" key="1">
    <citation type="submission" date="2017-09" db="EMBL/GenBank/DDBJ databases">
        <title>Depth-based differentiation of microbial function through sediment-hosted aquifers and enrichment of novel symbionts in the deep terrestrial subsurface.</title>
        <authorList>
            <person name="Probst A.J."/>
            <person name="Ladd B."/>
            <person name="Jarett J.K."/>
            <person name="Geller-Mcgrath D.E."/>
            <person name="Sieber C.M.K."/>
            <person name="Emerson J.B."/>
            <person name="Anantharaman K."/>
            <person name="Thomas B.C."/>
            <person name="Malmstrom R."/>
            <person name="Stieglmeier M."/>
            <person name="Klingl A."/>
            <person name="Woyke T."/>
            <person name="Ryan C.M."/>
            <person name="Banfield J.F."/>
        </authorList>
    </citation>
    <scope>NUCLEOTIDE SEQUENCE [LARGE SCALE GENOMIC DNA]</scope>
</reference>
<dbReference type="NCBIfam" id="TIGR01550">
    <property type="entry name" value="DOC_P1"/>
    <property type="match status" value="1"/>
</dbReference>
<dbReference type="AlphaFoldDB" id="A0A2M6YSY7"/>
<protein>
    <submittedName>
        <fullName evidence="2">Type II toxin-antitoxin system death-on-curing family toxin</fullName>
    </submittedName>
</protein>
<evidence type="ECO:0000313" key="2">
    <source>
        <dbReference type="EMBL" id="PIU36593.1"/>
    </source>
</evidence>
<dbReference type="PANTHER" id="PTHR39426">
    <property type="entry name" value="HOMOLOGY TO DEATH-ON-CURING PROTEIN OF PHAGE P1"/>
    <property type="match status" value="1"/>
</dbReference>
<dbReference type="SUPFAM" id="SSF140931">
    <property type="entry name" value="Fic-like"/>
    <property type="match status" value="1"/>
</dbReference>
<dbReference type="GO" id="GO:0016301">
    <property type="term" value="F:kinase activity"/>
    <property type="evidence" value="ECO:0007669"/>
    <property type="project" value="InterPro"/>
</dbReference>
<organism evidence="2 3">
    <name type="scientific">Candidatus Roizmanbacteria bacterium CG07_land_8_20_14_0_80_34_15</name>
    <dbReference type="NCBI Taxonomy" id="1974849"/>
    <lineage>
        <taxon>Bacteria</taxon>
        <taxon>Candidatus Roizmaniibacteriota</taxon>
    </lineage>
</organism>
<dbReference type="InterPro" id="IPR053737">
    <property type="entry name" value="Type_II_TA_Toxin"/>
</dbReference>